<accession>A0AB73I2S9</accession>
<dbReference type="AlphaFoldDB" id="A0AB73I2S9"/>
<dbReference type="CDD" id="cd01635">
    <property type="entry name" value="Glycosyltransferase_GTB-type"/>
    <property type="match status" value="1"/>
</dbReference>
<sequence>MLILIYSETNKDTIGANLGQAEYSYYFVLKEYRPVLERIATVVEVRDPANEVDRLYQEAQARGEDCLYLSFSAPHRTLLNLACPTIPVFAWEFGSLPSETWNENELNDWRIPLARLGHAITHSSFTVDVVRQAMGPDFPVISIPAPVWDRFAQIGERLDASPLARGVELEVDGLVLDSRQINLQAYAPKVYRVGQQVSLAKPEQPTRLRLDGVVYTSVLNPNDGRKNWEDLLGVFCWHFRDVEDATLVLKITFKDAELILREILHHIYMQTPLKCRVVLIHGFLSDPDYERLVQATSFVVNSSHGEGQCLPLMEFMSCGKPGIAPLNTAMLDYVSADNAFPIECGEEPTFWPHDPRRAFRTLRYPVDWDSLLAAYRDSYHIAKYAPLRYASLSEQARIGLRDFCSQDLAKERLQAFFSSILATRQEPA</sequence>
<dbReference type="RefSeq" id="WP_280001647.1">
    <property type="nucleotide sequence ID" value="NZ_JAODZF010000006.1"/>
</dbReference>
<dbReference type="PANTHER" id="PTHR46656:SF3">
    <property type="entry name" value="PUTATIVE-RELATED"/>
    <property type="match status" value="1"/>
</dbReference>
<organism evidence="1 2">
    <name type="scientific">Aquipseudomonas alcaligenes</name>
    <name type="common">Pseudomonas alcaligenes</name>
    <dbReference type="NCBI Taxonomy" id="43263"/>
    <lineage>
        <taxon>Bacteria</taxon>
        <taxon>Pseudomonadati</taxon>
        <taxon>Pseudomonadota</taxon>
        <taxon>Gammaproteobacteria</taxon>
        <taxon>Pseudomonadales</taxon>
        <taxon>Pseudomonadaceae</taxon>
        <taxon>Aquipseudomonas</taxon>
    </lineage>
</organism>
<comment type="caution">
    <text evidence="1">The sequence shown here is derived from an EMBL/GenBank/DDBJ whole genome shotgun (WGS) entry which is preliminary data.</text>
</comment>
<gene>
    <name evidence="1" type="ORF">N7380_11635</name>
</gene>
<proteinExistence type="predicted"/>
<evidence type="ECO:0000313" key="1">
    <source>
        <dbReference type="EMBL" id="MDH0142973.1"/>
    </source>
</evidence>
<evidence type="ECO:0000313" key="2">
    <source>
        <dbReference type="Proteomes" id="UP001158058"/>
    </source>
</evidence>
<reference evidence="1" key="1">
    <citation type="submission" date="2022-09" db="EMBL/GenBank/DDBJ databases">
        <title>Intensive care unit water sources are persistently colonized with multi-drug resistant bacteria and are the site of extensive horizontal gene transfer of antibiotic resistance genes.</title>
        <authorList>
            <person name="Diorio-Toth L."/>
        </authorList>
    </citation>
    <scope>NUCLEOTIDE SEQUENCE</scope>
    <source>
        <strain evidence="1">GD04146</strain>
    </source>
</reference>
<dbReference type="PANTHER" id="PTHR46656">
    <property type="entry name" value="PUTATIVE-RELATED"/>
    <property type="match status" value="1"/>
</dbReference>
<dbReference type="SUPFAM" id="SSF53756">
    <property type="entry name" value="UDP-Glycosyltransferase/glycogen phosphorylase"/>
    <property type="match status" value="1"/>
</dbReference>
<dbReference type="Proteomes" id="UP001158058">
    <property type="component" value="Unassembled WGS sequence"/>
</dbReference>
<protein>
    <submittedName>
        <fullName evidence="1">Glycosyltransferase</fullName>
    </submittedName>
</protein>
<dbReference type="Gene3D" id="3.40.50.2000">
    <property type="entry name" value="Glycogen Phosphorylase B"/>
    <property type="match status" value="1"/>
</dbReference>
<name>A0AB73I2S9_AQUAC</name>
<dbReference type="EMBL" id="JAODZF010000006">
    <property type="protein sequence ID" value="MDH0142973.1"/>
    <property type="molecule type" value="Genomic_DNA"/>
</dbReference>